<comment type="similarity">
    <text evidence="9">Belongs to the SecE/SEC61-gamma family.</text>
</comment>
<dbReference type="InterPro" id="IPR001901">
    <property type="entry name" value="Translocase_SecE/Sec61-g"/>
</dbReference>
<keyword evidence="5 9" id="KW-0653">Protein transport</keyword>
<comment type="function">
    <text evidence="9">Essential subunit of the Sec protein translocation channel SecYEG. Clamps together the 2 halves of SecY. May contact the channel plug during translocation.</text>
</comment>
<keyword evidence="6 9" id="KW-1133">Transmembrane helix</keyword>
<comment type="subunit">
    <text evidence="9">Component of the Sec protein translocase complex. Heterotrimer consisting of SecY, SecE and SecG subunits. The heterotrimers can form oligomers, although 1 heterotrimer is thought to be able to translocate proteins. Interacts with the ribosome. Interacts with SecDF, and other proteins may be involved. Interacts with SecA.</text>
</comment>
<proteinExistence type="inferred from homology"/>
<keyword evidence="7 9" id="KW-0811">Translocation</keyword>
<evidence type="ECO:0000256" key="5">
    <source>
        <dbReference type="ARBA" id="ARBA00022927"/>
    </source>
</evidence>
<evidence type="ECO:0000256" key="4">
    <source>
        <dbReference type="ARBA" id="ARBA00022692"/>
    </source>
</evidence>
<evidence type="ECO:0000256" key="3">
    <source>
        <dbReference type="ARBA" id="ARBA00022475"/>
    </source>
</evidence>
<dbReference type="GO" id="GO:0043952">
    <property type="term" value="P:protein transport by the Sec complex"/>
    <property type="evidence" value="ECO:0007669"/>
    <property type="project" value="UniProtKB-UniRule"/>
</dbReference>
<keyword evidence="4 9" id="KW-0812">Transmembrane</keyword>
<dbReference type="InterPro" id="IPR038379">
    <property type="entry name" value="SecE_sf"/>
</dbReference>
<evidence type="ECO:0000256" key="7">
    <source>
        <dbReference type="ARBA" id="ARBA00023010"/>
    </source>
</evidence>
<evidence type="ECO:0000256" key="2">
    <source>
        <dbReference type="ARBA" id="ARBA00022448"/>
    </source>
</evidence>
<dbReference type="EMBL" id="CP158367">
    <property type="protein sequence ID" value="XBX75048.1"/>
    <property type="molecule type" value="Genomic_DNA"/>
</dbReference>
<dbReference type="InterPro" id="IPR005807">
    <property type="entry name" value="SecE_bac"/>
</dbReference>
<reference evidence="10" key="2">
    <citation type="submission" date="2024-06" db="EMBL/GenBank/DDBJ databases">
        <authorList>
            <person name="Petrova K.O."/>
            <person name="Toshchakov S.V."/>
            <person name="Boltjanskaja Y.V."/>
            <person name="Kevbrin V."/>
        </authorList>
    </citation>
    <scope>NUCLEOTIDE SEQUENCE</scope>
    <source>
        <strain evidence="10">Z-910T</strain>
    </source>
</reference>
<sequence>MGMIQKSKSFFKGVKSELKKVQWPTRKELTTYTVVVVVTVLVVAGIIALMDTFYGSIIGLITRS</sequence>
<dbReference type="Gene3D" id="1.20.5.1030">
    <property type="entry name" value="Preprotein translocase secy subunit"/>
    <property type="match status" value="1"/>
</dbReference>
<evidence type="ECO:0000256" key="1">
    <source>
        <dbReference type="ARBA" id="ARBA00004370"/>
    </source>
</evidence>
<keyword evidence="8 9" id="KW-0472">Membrane</keyword>
<dbReference type="GO" id="GO:0006605">
    <property type="term" value="P:protein targeting"/>
    <property type="evidence" value="ECO:0007669"/>
    <property type="project" value="UniProtKB-UniRule"/>
</dbReference>
<dbReference type="GO" id="GO:0065002">
    <property type="term" value="P:intracellular protein transmembrane transport"/>
    <property type="evidence" value="ECO:0007669"/>
    <property type="project" value="UniProtKB-UniRule"/>
</dbReference>
<evidence type="ECO:0000256" key="9">
    <source>
        <dbReference type="HAMAP-Rule" id="MF_00422"/>
    </source>
</evidence>
<reference evidence="10" key="1">
    <citation type="journal article" date="2013" name="Extremophiles">
        <title>Proteinivorax tanatarense gen. nov., sp. nov., an anaerobic, haloalkaliphilic, proteolytic bacterium isolated from a decaying algal bloom, and proposal of Proteinivoraceae fam. nov.</title>
        <authorList>
            <person name="Kevbrin V."/>
            <person name="Boltyanskaya Y."/>
            <person name="Zhilina T."/>
            <person name="Kolganova T."/>
            <person name="Lavrentjeva E."/>
            <person name="Kuznetsov B."/>
        </authorList>
    </citation>
    <scope>NUCLEOTIDE SEQUENCE</scope>
    <source>
        <strain evidence="10">Z-910T</strain>
    </source>
</reference>
<keyword evidence="3 9" id="KW-1003">Cell membrane</keyword>
<keyword evidence="2 9" id="KW-0813">Transport</keyword>
<dbReference type="GO" id="GO:0008320">
    <property type="term" value="F:protein transmembrane transporter activity"/>
    <property type="evidence" value="ECO:0007669"/>
    <property type="project" value="UniProtKB-UniRule"/>
</dbReference>
<evidence type="ECO:0000256" key="6">
    <source>
        <dbReference type="ARBA" id="ARBA00022989"/>
    </source>
</evidence>
<dbReference type="GO" id="GO:0009306">
    <property type="term" value="P:protein secretion"/>
    <property type="evidence" value="ECO:0007669"/>
    <property type="project" value="UniProtKB-UniRule"/>
</dbReference>
<evidence type="ECO:0000256" key="8">
    <source>
        <dbReference type="ARBA" id="ARBA00023136"/>
    </source>
</evidence>
<dbReference type="PANTHER" id="PTHR33910">
    <property type="entry name" value="PROTEIN TRANSLOCASE SUBUNIT SECE"/>
    <property type="match status" value="1"/>
</dbReference>
<protein>
    <recommendedName>
        <fullName evidence="9">Protein translocase subunit SecE</fullName>
    </recommendedName>
</protein>
<dbReference type="PROSITE" id="PS01067">
    <property type="entry name" value="SECE_SEC61G"/>
    <property type="match status" value="1"/>
</dbReference>
<dbReference type="HAMAP" id="MF_00422">
    <property type="entry name" value="SecE"/>
    <property type="match status" value="1"/>
</dbReference>
<dbReference type="Pfam" id="PF00584">
    <property type="entry name" value="SecE"/>
    <property type="match status" value="1"/>
</dbReference>
<gene>
    <name evidence="9 10" type="primary">secE</name>
    <name evidence="10" type="ORF">PRVXT_000153</name>
</gene>
<name>A0AAU7VLW6_9FIRM</name>
<dbReference type="AlphaFoldDB" id="A0AAU7VLW6"/>
<feature type="transmembrane region" description="Helical" evidence="9">
    <location>
        <begin position="29"/>
        <end position="50"/>
    </location>
</feature>
<accession>A0AAU7VLW6</accession>
<evidence type="ECO:0000313" key="10">
    <source>
        <dbReference type="EMBL" id="XBX75048.1"/>
    </source>
</evidence>
<dbReference type="GO" id="GO:0005886">
    <property type="term" value="C:plasma membrane"/>
    <property type="evidence" value="ECO:0007669"/>
    <property type="project" value="UniProtKB-SubCell"/>
</dbReference>
<comment type="subcellular location">
    <subcellularLocation>
        <location evidence="9">Cell membrane</location>
        <topology evidence="9">Single-pass membrane protein</topology>
    </subcellularLocation>
    <subcellularLocation>
        <location evidence="1">Membrane</location>
    </subcellularLocation>
</comment>
<dbReference type="NCBIfam" id="TIGR00964">
    <property type="entry name" value="secE_bact"/>
    <property type="match status" value="1"/>
</dbReference>
<dbReference type="PANTHER" id="PTHR33910:SF1">
    <property type="entry name" value="PROTEIN TRANSLOCASE SUBUNIT SECE"/>
    <property type="match status" value="1"/>
</dbReference>
<dbReference type="RefSeq" id="WP_350343795.1">
    <property type="nucleotide sequence ID" value="NZ_CP158367.1"/>
</dbReference>
<organism evidence="10">
    <name type="scientific">Proteinivorax tanatarense</name>
    <dbReference type="NCBI Taxonomy" id="1260629"/>
    <lineage>
        <taxon>Bacteria</taxon>
        <taxon>Bacillati</taxon>
        <taxon>Bacillota</taxon>
        <taxon>Clostridia</taxon>
        <taxon>Eubacteriales</taxon>
        <taxon>Proteinivoracaceae</taxon>
        <taxon>Proteinivorax</taxon>
    </lineage>
</organism>